<feature type="domain" description="AB hydrolase-1" evidence="1">
    <location>
        <begin position="43"/>
        <end position="334"/>
    </location>
</feature>
<dbReference type="GO" id="GO:0016787">
    <property type="term" value="F:hydrolase activity"/>
    <property type="evidence" value="ECO:0007669"/>
    <property type="project" value="UniProtKB-KW"/>
</dbReference>
<gene>
    <name evidence="2" type="ORF">PNOK_0152600</name>
</gene>
<dbReference type="InterPro" id="IPR000073">
    <property type="entry name" value="AB_hydrolase_1"/>
</dbReference>
<accession>A0A286UPV7</accession>
<evidence type="ECO:0000313" key="2">
    <source>
        <dbReference type="EMBL" id="PAV21569.1"/>
    </source>
</evidence>
<reference evidence="2 3" key="1">
    <citation type="journal article" date="2017" name="Mol. Ecol.">
        <title>Comparative and population genomic landscape of Phellinus noxius: A hypervariable fungus causing root rot in trees.</title>
        <authorList>
            <person name="Chung C.L."/>
            <person name="Lee T.J."/>
            <person name="Akiba M."/>
            <person name="Lee H.H."/>
            <person name="Kuo T.H."/>
            <person name="Liu D."/>
            <person name="Ke H.M."/>
            <person name="Yokoi T."/>
            <person name="Roa M.B."/>
            <person name="Lu M.J."/>
            <person name="Chang Y.Y."/>
            <person name="Ann P.J."/>
            <person name="Tsai J.N."/>
            <person name="Chen C.Y."/>
            <person name="Tzean S.S."/>
            <person name="Ota Y."/>
            <person name="Hattori T."/>
            <person name="Sahashi N."/>
            <person name="Liou R.F."/>
            <person name="Kikuchi T."/>
            <person name="Tsai I.J."/>
        </authorList>
    </citation>
    <scope>NUCLEOTIDE SEQUENCE [LARGE SCALE GENOMIC DNA]</scope>
    <source>
        <strain evidence="2 3">FFPRI411160</strain>
    </source>
</reference>
<dbReference type="EMBL" id="NBII01000002">
    <property type="protein sequence ID" value="PAV21569.1"/>
    <property type="molecule type" value="Genomic_DNA"/>
</dbReference>
<dbReference type="AlphaFoldDB" id="A0A286UPV7"/>
<comment type="caution">
    <text evidence="2">The sequence shown here is derived from an EMBL/GenBank/DDBJ whole genome shotgun (WGS) entry which is preliminary data.</text>
</comment>
<dbReference type="InParanoid" id="A0A286UPV7"/>
<dbReference type="Pfam" id="PF12697">
    <property type="entry name" value="Abhydrolase_6"/>
    <property type="match status" value="1"/>
</dbReference>
<dbReference type="Gene3D" id="3.40.50.1820">
    <property type="entry name" value="alpha/beta hydrolase"/>
    <property type="match status" value="1"/>
</dbReference>
<organism evidence="2 3">
    <name type="scientific">Pyrrhoderma noxium</name>
    <dbReference type="NCBI Taxonomy" id="2282107"/>
    <lineage>
        <taxon>Eukaryota</taxon>
        <taxon>Fungi</taxon>
        <taxon>Dikarya</taxon>
        <taxon>Basidiomycota</taxon>
        <taxon>Agaricomycotina</taxon>
        <taxon>Agaricomycetes</taxon>
        <taxon>Hymenochaetales</taxon>
        <taxon>Hymenochaetaceae</taxon>
        <taxon>Pyrrhoderma</taxon>
    </lineage>
</organism>
<dbReference type="OrthoDB" id="94039at2759"/>
<name>A0A286UPV7_9AGAM</name>
<keyword evidence="3" id="KW-1185">Reference proteome</keyword>
<protein>
    <submittedName>
        <fullName evidence="2">Alpha beta-hydrolase</fullName>
    </submittedName>
</protein>
<dbReference type="Proteomes" id="UP000217199">
    <property type="component" value="Unassembled WGS sequence"/>
</dbReference>
<dbReference type="SUPFAM" id="SSF53474">
    <property type="entry name" value="alpha/beta-Hydrolases"/>
    <property type="match status" value="1"/>
</dbReference>
<evidence type="ECO:0000313" key="3">
    <source>
        <dbReference type="Proteomes" id="UP000217199"/>
    </source>
</evidence>
<sequence>MINLRSETLSVKSSPSFNLTVLAKRYTPELPYTLSDDPKALSLIFCHAQGFFKEVWEPVIQRLLLHVNESSEVKDVLKIKEIYSIESPNHGESATLNEEALDKYYLDSWTVRDYTRAVNAFLTTGLENRANTDFTKRKLIGIGHSMGAAALVMLVKMAPQLSFEQFVFVEAAVSRPDIPQRFQMQSALTYLAWTRRDVWTSPESAINDFKSNPVFSSWDPRIFDLYMQYALRVHPAAKYPKPYQFKGITTALTKRQEAAAARDEELIYGALTEYAELTRQFPVHVIFGDTPDISPVELQKVHSDPELGCYPRSISYIHGVGHLAIQQAPDATADKIFDILYESYDINKPRL</sequence>
<proteinExistence type="predicted"/>
<evidence type="ECO:0000259" key="1">
    <source>
        <dbReference type="Pfam" id="PF12697"/>
    </source>
</evidence>
<dbReference type="InterPro" id="IPR029058">
    <property type="entry name" value="AB_hydrolase_fold"/>
</dbReference>